<evidence type="ECO:0000313" key="3">
    <source>
        <dbReference type="EMBL" id="MDO1445061.1"/>
    </source>
</evidence>
<evidence type="ECO:0000313" key="4">
    <source>
        <dbReference type="Proteomes" id="UP001168528"/>
    </source>
</evidence>
<keyword evidence="1" id="KW-0732">Signal</keyword>
<sequence length="249" mass="27668">MQKRILLVLAFILSVGWYAYAQTKPTTYVIVHGAWGGSWAFKKTDSLLTAQGHTVYRPSLTGQGERVHLASESVNLSTHINDVVNTILFEELKDIVLVGHSYGGMVITGVADRVPDRIRKLIYLDAFVPNDGESVKSIQGPGFERMMAMSKDGMLVPPWVKADQPYPRDVPHPLNTLTEPLSLKNAAAKKLPAVYILTVDPGKKPEEDSFFTSSQRAKQKGWKVLEMSADHNPQWSKVEELAQLLNANK</sequence>
<dbReference type="EMBL" id="JAUKPO010000001">
    <property type="protein sequence ID" value="MDO1445061.1"/>
    <property type="molecule type" value="Genomic_DNA"/>
</dbReference>
<dbReference type="Gene3D" id="3.40.50.1820">
    <property type="entry name" value="alpha/beta hydrolase"/>
    <property type="match status" value="1"/>
</dbReference>
<feature type="domain" description="AB hydrolase-1" evidence="2">
    <location>
        <begin position="29"/>
        <end position="243"/>
    </location>
</feature>
<comment type="caution">
    <text evidence="3">The sequence shown here is derived from an EMBL/GenBank/DDBJ whole genome shotgun (WGS) entry which is preliminary data.</text>
</comment>
<name>A0ABT8R070_9BACT</name>
<dbReference type="PANTHER" id="PTHR37017:SF11">
    <property type="entry name" value="ESTERASE_LIPASE_THIOESTERASE DOMAIN-CONTAINING PROTEIN"/>
    <property type="match status" value="1"/>
</dbReference>
<accession>A0ABT8R070</accession>
<dbReference type="PANTHER" id="PTHR37017">
    <property type="entry name" value="AB HYDROLASE-1 DOMAIN-CONTAINING PROTEIN-RELATED"/>
    <property type="match status" value="1"/>
</dbReference>
<feature type="signal peptide" evidence="1">
    <location>
        <begin position="1"/>
        <end position="21"/>
    </location>
</feature>
<proteinExistence type="predicted"/>
<evidence type="ECO:0000256" key="1">
    <source>
        <dbReference type="SAM" id="SignalP"/>
    </source>
</evidence>
<feature type="chain" id="PRO_5046352109" evidence="1">
    <location>
        <begin position="22"/>
        <end position="249"/>
    </location>
</feature>
<gene>
    <name evidence="3" type="ORF">Q0590_02305</name>
</gene>
<dbReference type="InterPro" id="IPR000073">
    <property type="entry name" value="AB_hydrolase_1"/>
</dbReference>
<dbReference type="Pfam" id="PF12697">
    <property type="entry name" value="Abhydrolase_6"/>
    <property type="match status" value="1"/>
</dbReference>
<organism evidence="3 4">
    <name type="scientific">Rhodocytophaga aerolata</name>
    <dbReference type="NCBI Taxonomy" id="455078"/>
    <lineage>
        <taxon>Bacteria</taxon>
        <taxon>Pseudomonadati</taxon>
        <taxon>Bacteroidota</taxon>
        <taxon>Cytophagia</taxon>
        <taxon>Cytophagales</taxon>
        <taxon>Rhodocytophagaceae</taxon>
        <taxon>Rhodocytophaga</taxon>
    </lineage>
</organism>
<dbReference type="InterPro" id="IPR029058">
    <property type="entry name" value="AB_hydrolase_fold"/>
</dbReference>
<dbReference type="RefSeq" id="WP_302035857.1">
    <property type="nucleotide sequence ID" value="NZ_JAUKPO010000001.1"/>
</dbReference>
<keyword evidence="4" id="KW-1185">Reference proteome</keyword>
<evidence type="ECO:0000259" key="2">
    <source>
        <dbReference type="Pfam" id="PF12697"/>
    </source>
</evidence>
<keyword evidence="3" id="KW-0378">Hydrolase</keyword>
<dbReference type="GO" id="GO:0016787">
    <property type="term" value="F:hydrolase activity"/>
    <property type="evidence" value="ECO:0007669"/>
    <property type="project" value="UniProtKB-KW"/>
</dbReference>
<protein>
    <submittedName>
        <fullName evidence="3">Alpha/beta hydrolase</fullName>
    </submittedName>
</protein>
<reference evidence="3" key="1">
    <citation type="submission" date="2023-07" db="EMBL/GenBank/DDBJ databases">
        <title>The genome sequence of Rhodocytophaga aerolata KACC 12507.</title>
        <authorList>
            <person name="Zhang X."/>
        </authorList>
    </citation>
    <scope>NUCLEOTIDE SEQUENCE</scope>
    <source>
        <strain evidence="3">KACC 12507</strain>
    </source>
</reference>
<dbReference type="SUPFAM" id="SSF53474">
    <property type="entry name" value="alpha/beta-Hydrolases"/>
    <property type="match status" value="1"/>
</dbReference>
<dbReference type="InterPro" id="IPR052897">
    <property type="entry name" value="Sec-Metab_Biosynth_Hydrolase"/>
</dbReference>
<dbReference type="Proteomes" id="UP001168528">
    <property type="component" value="Unassembled WGS sequence"/>
</dbReference>